<reference evidence="2 3" key="1">
    <citation type="submission" date="2021-06" db="EMBL/GenBank/DDBJ databases">
        <title>Caerostris extrusa draft genome.</title>
        <authorList>
            <person name="Kono N."/>
            <person name="Arakawa K."/>
        </authorList>
    </citation>
    <scope>NUCLEOTIDE SEQUENCE [LARGE SCALE GENOMIC DNA]</scope>
</reference>
<evidence type="ECO:0000313" key="3">
    <source>
        <dbReference type="Proteomes" id="UP001054945"/>
    </source>
</evidence>
<feature type="region of interest" description="Disordered" evidence="1">
    <location>
        <begin position="79"/>
        <end position="144"/>
    </location>
</feature>
<comment type="caution">
    <text evidence="2">The sequence shown here is derived from an EMBL/GenBank/DDBJ whole genome shotgun (WGS) entry which is preliminary data.</text>
</comment>
<accession>A0AAV4NQ72</accession>
<feature type="compositionally biased region" description="Low complexity" evidence="1">
    <location>
        <begin position="87"/>
        <end position="110"/>
    </location>
</feature>
<sequence>MVEISVKYPRLARTLNTPTREIFSIKPPEPTFQVHFFLPSPLKTIQTLKSEIRMMFSLSKVLFVIALVCVTLSCYEARPADDDTDADAGTTPGDDAGTTAGDAGTSGTPDPSGSTASPDASSDGSTPDSIVAEAEAVAKAEARK</sequence>
<organism evidence="2 3">
    <name type="scientific">Caerostris extrusa</name>
    <name type="common">Bark spider</name>
    <name type="synonym">Caerostris bankana</name>
    <dbReference type="NCBI Taxonomy" id="172846"/>
    <lineage>
        <taxon>Eukaryota</taxon>
        <taxon>Metazoa</taxon>
        <taxon>Ecdysozoa</taxon>
        <taxon>Arthropoda</taxon>
        <taxon>Chelicerata</taxon>
        <taxon>Arachnida</taxon>
        <taxon>Araneae</taxon>
        <taxon>Araneomorphae</taxon>
        <taxon>Entelegynae</taxon>
        <taxon>Araneoidea</taxon>
        <taxon>Araneidae</taxon>
        <taxon>Caerostris</taxon>
    </lineage>
</organism>
<protein>
    <submittedName>
        <fullName evidence="2">Uncharacterized protein</fullName>
    </submittedName>
</protein>
<evidence type="ECO:0000256" key="1">
    <source>
        <dbReference type="SAM" id="MobiDB-lite"/>
    </source>
</evidence>
<feature type="compositionally biased region" description="Polar residues" evidence="1">
    <location>
        <begin position="111"/>
        <end position="128"/>
    </location>
</feature>
<dbReference type="AlphaFoldDB" id="A0AAV4NQ72"/>
<keyword evidence="3" id="KW-1185">Reference proteome</keyword>
<dbReference type="Proteomes" id="UP001054945">
    <property type="component" value="Unassembled WGS sequence"/>
</dbReference>
<dbReference type="EMBL" id="BPLR01021087">
    <property type="protein sequence ID" value="GIX85694.1"/>
    <property type="molecule type" value="Genomic_DNA"/>
</dbReference>
<gene>
    <name evidence="2" type="ORF">CEXT_814021</name>
</gene>
<evidence type="ECO:0000313" key="2">
    <source>
        <dbReference type="EMBL" id="GIX85694.1"/>
    </source>
</evidence>
<name>A0AAV4NQ72_CAEEX</name>
<proteinExistence type="predicted"/>